<organism evidence="1 2">
    <name type="scientific">Sphingomonas abietis</name>
    <dbReference type="NCBI Taxonomy" id="3012344"/>
    <lineage>
        <taxon>Bacteria</taxon>
        <taxon>Pseudomonadati</taxon>
        <taxon>Pseudomonadota</taxon>
        <taxon>Alphaproteobacteria</taxon>
        <taxon>Sphingomonadales</taxon>
        <taxon>Sphingomonadaceae</taxon>
        <taxon>Sphingomonas</taxon>
    </lineage>
</organism>
<evidence type="ECO:0000313" key="1">
    <source>
        <dbReference type="EMBL" id="WBO23971.1"/>
    </source>
</evidence>
<proteinExistence type="predicted"/>
<name>A0ABY7NU54_9SPHN</name>
<gene>
    <name evidence="1" type="ORF">PBT88_07630</name>
</gene>
<dbReference type="EMBL" id="CP115174">
    <property type="protein sequence ID" value="WBO23971.1"/>
    <property type="molecule type" value="Genomic_DNA"/>
</dbReference>
<protein>
    <submittedName>
        <fullName evidence="1">Uncharacterized protein</fullName>
    </submittedName>
</protein>
<dbReference type="RefSeq" id="WP_270078600.1">
    <property type="nucleotide sequence ID" value="NZ_CP115174.1"/>
</dbReference>
<accession>A0ABY7NU54</accession>
<dbReference type="Proteomes" id="UP001210865">
    <property type="component" value="Chromosome"/>
</dbReference>
<evidence type="ECO:0000313" key="2">
    <source>
        <dbReference type="Proteomes" id="UP001210865"/>
    </source>
</evidence>
<keyword evidence="2" id="KW-1185">Reference proteome</keyword>
<sequence length="164" mass="17846">MSWVGSLVLIAASIAGRQPPSNWEYSQTKDPISDEVRARAFAGGAGGRIGFKCDAPGPGSVYLEFISDNFLGPHSPDSEYRDFEFRFDSGEGQLDQWSYQDDHAIATESESVSAVLEQIVKARKMLVRTHDYRGTEQLTTIGVGSAANALRRVAATCKDVDAAR</sequence>
<reference evidence="1 2" key="1">
    <citation type="submission" date="2022-12" db="EMBL/GenBank/DDBJ databases">
        <title>Sphingomonas abieness sp. nov., an endophytic bacterium isolated from Abies koreana.</title>
        <authorList>
            <person name="Jiang L."/>
            <person name="Lee J."/>
        </authorList>
    </citation>
    <scope>NUCLEOTIDE SEQUENCE [LARGE SCALE GENOMIC DNA]</scope>
    <source>
        <strain evidence="2">PAMB 00755</strain>
    </source>
</reference>